<feature type="region of interest" description="Disordered" evidence="5">
    <location>
        <begin position="221"/>
        <end position="271"/>
    </location>
</feature>
<evidence type="ECO:0000313" key="7">
    <source>
        <dbReference type="EMBL" id="CAL8126176.1"/>
    </source>
</evidence>
<dbReference type="InterPro" id="IPR013087">
    <property type="entry name" value="Znf_C2H2_type"/>
</dbReference>
<gene>
    <name evidence="7" type="ORF">ODALV1_LOCUS21302</name>
</gene>
<keyword evidence="3" id="KW-0862">Zinc</keyword>
<dbReference type="SUPFAM" id="SSF57667">
    <property type="entry name" value="beta-beta-alpha zinc fingers"/>
    <property type="match status" value="3"/>
</dbReference>
<feature type="compositionally biased region" description="Polar residues" evidence="5">
    <location>
        <begin position="404"/>
        <end position="428"/>
    </location>
</feature>
<dbReference type="Pfam" id="PF00096">
    <property type="entry name" value="zf-C2H2"/>
    <property type="match status" value="3"/>
</dbReference>
<evidence type="ECO:0000259" key="6">
    <source>
        <dbReference type="PROSITE" id="PS50157"/>
    </source>
</evidence>
<feature type="region of interest" description="Disordered" evidence="5">
    <location>
        <begin position="404"/>
        <end position="467"/>
    </location>
</feature>
<evidence type="ECO:0000256" key="1">
    <source>
        <dbReference type="ARBA" id="ARBA00022723"/>
    </source>
</evidence>
<feature type="domain" description="C2H2-type" evidence="6">
    <location>
        <begin position="560"/>
        <end position="589"/>
    </location>
</feature>
<feature type="compositionally biased region" description="Low complexity" evidence="5">
    <location>
        <begin position="429"/>
        <end position="440"/>
    </location>
</feature>
<evidence type="ECO:0000256" key="5">
    <source>
        <dbReference type="SAM" id="MobiDB-lite"/>
    </source>
</evidence>
<dbReference type="PROSITE" id="PS00028">
    <property type="entry name" value="ZINC_FINGER_C2H2_1"/>
    <property type="match status" value="5"/>
</dbReference>
<dbReference type="SMART" id="SM00355">
    <property type="entry name" value="ZnF_C2H2"/>
    <property type="match status" value="6"/>
</dbReference>
<feature type="domain" description="C2H2-type" evidence="6">
    <location>
        <begin position="503"/>
        <end position="527"/>
    </location>
</feature>
<keyword evidence="8" id="KW-1185">Reference proteome</keyword>
<dbReference type="InterPro" id="IPR036236">
    <property type="entry name" value="Znf_C2H2_sf"/>
</dbReference>
<feature type="domain" description="C2H2-type" evidence="6">
    <location>
        <begin position="344"/>
        <end position="366"/>
    </location>
</feature>
<evidence type="ECO:0000256" key="2">
    <source>
        <dbReference type="ARBA" id="ARBA00022771"/>
    </source>
</evidence>
<proteinExistence type="predicted"/>
<dbReference type="Proteomes" id="UP001642540">
    <property type="component" value="Unassembled WGS sequence"/>
</dbReference>
<feature type="compositionally biased region" description="Acidic residues" evidence="5">
    <location>
        <begin position="456"/>
        <end position="465"/>
    </location>
</feature>
<evidence type="ECO:0000313" key="8">
    <source>
        <dbReference type="Proteomes" id="UP001642540"/>
    </source>
</evidence>
<evidence type="ECO:0000256" key="4">
    <source>
        <dbReference type="PROSITE-ProRule" id="PRU00042"/>
    </source>
</evidence>
<dbReference type="PANTHER" id="PTHR23235">
    <property type="entry name" value="KRUEPPEL-LIKE TRANSCRIPTION FACTOR"/>
    <property type="match status" value="1"/>
</dbReference>
<protein>
    <recommendedName>
        <fullName evidence="6">C2H2-type domain-containing protein</fullName>
    </recommendedName>
</protein>
<sequence>METQQQPPSEACGGADHKIQHCRCCIYKIVKMDPRKLWPNNGGIVSDENVPEVAKDITIKNESLEEDVVLESGDAEFITHPPDLLEQSYPDRFLGDSSFSNACHESEGDPFGLDRIPYQNVTYAGNNILNLFGCSNYDVKYSPEAGRSEGGIDDLGGATTSSFSPFSSFLGNGNISWGTGTNHAGFYETSAKLNTGGLYGMMGTPGSPLIKNDVFLTEGMQPTNDPVTTGNLVNSQPRRSEESVASTTIVEVERSSIEPSPPHTTQQSQLKIEKDENLSENQAVAPSQPKNRVNSIAKVAERSSPRFSNGQRHNCKSCKKGFSSKASLEAHQREHELGDEPKPFPCTICNRNYASQGSYNSHLKRHRTCAGCGVYLGNAPRGNTTGNSNNILCDNCKPVNDNVTSDVHQNGSSPSVNQKSSSLANGNGRSSIPRPRASIRQARMAQNSLQDSASTADEDDEDTEDSQIGSKRFKCNVCRKEFVNRARFKSHMRSHDVKSTDPFICRVPGCGAAFGSHHGLQNHRVKHMKSAFPCDRCDMKFKMKHHLKHHYATHFKSPEFACKICGKEFGSVATLKTHQKRASVSCRRP</sequence>
<reference evidence="7 8" key="1">
    <citation type="submission" date="2024-08" db="EMBL/GenBank/DDBJ databases">
        <authorList>
            <person name="Cucini C."/>
            <person name="Frati F."/>
        </authorList>
    </citation>
    <scope>NUCLEOTIDE SEQUENCE [LARGE SCALE GENOMIC DNA]</scope>
</reference>
<feature type="domain" description="C2H2-type" evidence="6">
    <location>
        <begin position="473"/>
        <end position="500"/>
    </location>
</feature>
<evidence type="ECO:0000256" key="3">
    <source>
        <dbReference type="ARBA" id="ARBA00022833"/>
    </source>
</evidence>
<comment type="caution">
    <text evidence="7">The sequence shown here is derived from an EMBL/GenBank/DDBJ whole genome shotgun (WGS) entry which is preliminary data.</text>
</comment>
<accession>A0ABP1RFW6</accession>
<dbReference type="EMBL" id="CAXLJM020000071">
    <property type="protein sequence ID" value="CAL8126176.1"/>
    <property type="molecule type" value="Genomic_DNA"/>
</dbReference>
<dbReference type="PROSITE" id="PS50157">
    <property type="entry name" value="ZINC_FINGER_C2H2_2"/>
    <property type="match status" value="6"/>
</dbReference>
<keyword evidence="1" id="KW-0479">Metal-binding</keyword>
<feature type="compositionally biased region" description="Polar residues" evidence="5">
    <location>
        <begin position="221"/>
        <end position="249"/>
    </location>
</feature>
<feature type="domain" description="C2H2-type" evidence="6">
    <location>
        <begin position="532"/>
        <end position="559"/>
    </location>
</feature>
<organism evidence="7 8">
    <name type="scientific">Orchesella dallaii</name>
    <dbReference type="NCBI Taxonomy" id="48710"/>
    <lineage>
        <taxon>Eukaryota</taxon>
        <taxon>Metazoa</taxon>
        <taxon>Ecdysozoa</taxon>
        <taxon>Arthropoda</taxon>
        <taxon>Hexapoda</taxon>
        <taxon>Collembola</taxon>
        <taxon>Entomobryomorpha</taxon>
        <taxon>Entomobryoidea</taxon>
        <taxon>Orchesellidae</taxon>
        <taxon>Orchesellinae</taxon>
        <taxon>Orchesella</taxon>
    </lineage>
</organism>
<name>A0ABP1RFW6_9HEXA</name>
<dbReference type="PANTHER" id="PTHR23235:SF120">
    <property type="entry name" value="KRUPPEL-LIKE FACTOR 15"/>
    <property type="match status" value="1"/>
</dbReference>
<keyword evidence="2 4" id="KW-0863">Zinc-finger</keyword>
<feature type="domain" description="C2H2-type" evidence="6">
    <location>
        <begin position="313"/>
        <end position="341"/>
    </location>
</feature>
<dbReference type="Gene3D" id="3.30.160.60">
    <property type="entry name" value="Classic Zinc Finger"/>
    <property type="match status" value="3"/>
</dbReference>
<dbReference type="Pfam" id="PF12874">
    <property type="entry name" value="zf-met"/>
    <property type="match status" value="1"/>
</dbReference>